<feature type="transmembrane region" description="Helical" evidence="7">
    <location>
        <begin position="276"/>
        <end position="293"/>
    </location>
</feature>
<feature type="transmembrane region" description="Helical" evidence="7">
    <location>
        <begin position="153"/>
        <end position="172"/>
    </location>
</feature>
<dbReference type="GO" id="GO:0016020">
    <property type="term" value="C:membrane"/>
    <property type="evidence" value="ECO:0007669"/>
    <property type="project" value="UniProtKB-SubCell"/>
</dbReference>
<evidence type="ECO:0000256" key="5">
    <source>
        <dbReference type="ARBA" id="ARBA00023136"/>
    </source>
</evidence>
<dbReference type="Pfam" id="PF00892">
    <property type="entry name" value="EamA"/>
    <property type="match status" value="2"/>
</dbReference>
<dbReference type="OrthoDB" id="4529062at2"/>
<evidence type="ECO:0000256" key="6">
    <source>
        <dbReference type="SAM" id="MobiDB-lite"/>
    </source>
</evidence>
<dbReference type="RefSeq" id="WP_120041305.1">
    <property type="nucleotide sequence ID" value="NZ_QZFU01000019.1"/>
</dbReference>
<feature type="transmembrane region" description="Helical" evidence="7">
    <location>
        <begin position="67"/>
        <end position="92"/>
    </location>
</feature>
<feature type="transmembrane region" description="Helical" evidence="7">
    <location>
        <begin position="252"/>
        <end position="270"/>
    </location>
</feature>
<dbReference type="PANTHER" id="PTHR32322:SF2">
    <property type="entry name" value="EAMA DOMAIN-CONTAINING PROTEIN"/>
    <property type="match status" value="1"/>
</dbReference>
<organism evidence="9 10">
    <name type="scientific">Nocardia panacis</name>
    <dbReference type="NCBI Taxonomy" id="2340916"/>
    <lineage>
        <taxon>Bacteria</taxon>
        <taxon>Bacillati</taxon>
        <taxon>Actinomycetota</taxon>
        <taxon>Actinomycetes</taxon>
        <taxon>Mycobacteriales</taxon>
        <taxon>Nocardiaceae</taxon>
        <taxon>Nocardia</taxon>
    </lineage>
</organism>
<proteinExistence type="inferred from homology"/>
<dbReference type="Proteomes" id="UP000266677">
    <property type="component" value="Unassembled WGS sequence"/>
</dbReference>
<accession>A0A3A4KIP0</accession>
<sequence length="330" mass="35159">MRLDRATWLLASVSLVWGASYTVTGWGLRELDVLRYNAIRFAFAAPLLLALVLLRERRGSIGIARRWWPRLVLSAAVGIVAYQLTFSAAVALTTVTESAILIALSPFCTALFAMLTGEPVRRTVLVSAVIAMVGVVLVVVGRGTGGVAHNRPLGDLAAVAAALLWGAYPVITRPMLGAYSPLRVTAWASLLGTAFLVPISLALSPLLQTERHTGLSALTAWSLAFSVLAVTIYGLVAWYWGVQRVGSTQTMVFMFAVPVAASAFAVLAGAEHITALQVIGGAIVLSALAFSRFKFGSGSVGQREAASPQSRTTPIRPKRTRPRRSISGFR</sequence>
<feature type="region of interest" description="Disordered" evidence="6">
    <location>
        <begin position="299"/>
        <end position="330"/>
    </location>
</feature>
<feature type="transmembrane region" description="Helical" evidence="7">
    <location>
        <begin position="98"/>
        <end position="116"/>
    </location>
</feature>
<feature type="domain" description="EamA" evidence="8">
    <location>
        <begin position="8"/>
        <end position="139"/>
    </location>
</feature>
<protein>
    <submittedName>
        <fullName evidence="9">DMT family transporter</fullName>
    </submittedName>
</protein>
<dbReference type="InterPro" id="IPR037185">
    <property type="entry name" value="EmrE-like"/>
</dbReference>
<evidence type="ECO:0000256" key="7">
    <source>
        <dbReference type="SAM" id="Phobius"/>
    </source>
</evidence>
<dbReference type="PANTHER" id="PTHR32322">
    <property type="entry name" value="INNER MEMBRANE TRANSPORTER"/>
    <property type="match status" value="1"/>
</dbReference>
<evidence type="ECO:0000256" key="1">
    <source>
        <dbReference type="ARBA" id="ARBA00004141"/>
    </source>
</evidence>
<dbReference type="EMBL" id="QZFU01000019">
    <property type="protein sequence ID" value="RJO74722.1"/>
    <property type="molecule type" value="Genomic_DNA"/>
</dbReference>
<dbReference type="AlphaFoldDB" id="A0A3A4KIP0"/>
<reference evidence="9 10" key="1">
    <citation type="submission" date="2018-09" db="EMBL/GenBank/DDBJ databases">
        <title>YIM PH21274 draft genome.</title>
        <authorList>
            <person name="Miao C."/>
        </authorList>
    </citation>
    <scope>NUCLEOTIDE SEQUENCE [LARGE SCALE GENOMIC DNA]</scope>
    <source>
        <strain evidence="9 10">YIM PH 21724</strain>
    </source>
</reference>
<comment type="caution">
    <text evidence="9">The sequence shown here is derived from an EMBL/GenBank/DDBJ whole genome shotgun (WGS) entry which is preliminary data.</text>
</comment>
<dbReference type="InterPro" id="IPR000620">
    <property type="entry name" value="EamA_dom"/>
</dbReference>
<gene>
    <name evidence="9" type="ORF">D5S18_14730</name>
</gene>
<evidence type="ECO:0000259" key="8">
    <source>
        <dbReference type="Pfam" id="PF00892"/>
    </source>
</evidence>
<dbReference type="InterPro" id="IPR050638">
    <property type="entry name" value="AA-Vitamin_Transporters"/>
</dbReference>
<feature type="transmembrane region" description="Helical" evidence="7">
    <location>
        <begin position="34"/>
        <end position="55"/>
    </location>
</feature>
<name>A0A3A4KIP0_9NOCA</name>
<evidence type="ECO:0000313" key="9">
    <source>
        <dbReference type="EMBL" id="RJO74722.1"/>
    </source>
</evidence>
<feature type="transmembrane region" description="Helical" evidence="7">
    <location>
        <begin position="123"/>
        <end position="141"/>
    </location>
</feature>
<dbReference type="SUPFAM" id="SSF103481">
    <property type="entry name" value="Multidrug resistance efflux transporter EmrE"/>
    <property type="match status" value="2"/>
</dbReference>
<keyword evidence="5 7" id="KW-0472">Membrane</keyword>
<comment type="subcellular location">
    <subcellularLocation>
        <location evidence="1">Membrane</location>
        <topology evidence="1">Multi-pass membrane protein</topology>
    </subcellularLocation>
</comment>
<evidence type="ECO:0000313" key="10">
    <source>
        <dbReference type="Proteomes" id="UP000266677"/>
    </source>
</evidence>
<feature type="transmembrane region" description="Helical" evidence="7">
    <location>
        <begin position="219"/>
        <end position="240"/>
    </location>
</feature>
<evidence type="ECO:0000256" key="3">
    <source>
        <dbReference type="ARBA" id="ARBA00022692"/>
    </source>
</evidence>
<keyword evidence="4 7" id="KW-1133">Transmembrane helix</keyword>
<comment type="similarity">
    <text evidence="2">Belongs to the EamA transporter family.</text>
</comment>
<evidence type="ECO:0000256" key="2">
    <source>
        <dbReference type="ARBA" id="ARBA00007362"/>
    </source>
</evidence>
<evidence type="ECO:0000256" key="4">
    <source>
        <dbReference type="ARBA" id="ARBA00022989"/>
    </source>
</evidence>
<keyword evidence="3 7" id="KW-0812">Transmembrane</keyword>
<keyword evidence="10" id="KW-1185">Reference proteome</keyword>
<feature type="transmembrane region" description="Helical" evidence="7">
    <location>
        <begin position="184"/>
        <end position="207"/>
    </location>
</feature>
<feature type="domain" description="EamA" evidence="8">
    <location>
        <begin position="153"/>
        <end position="290"/>
    </location>
</feature>